<accession>A0A9P6GZG1</accession>
<comment type="caution">
    <text evidence="4">The sequence shown here is derived from an EMBL/GenBank/DDBJ whole genome shotgun (WGS) entry which is preliminary data.</text>
</comment>
<dbReference type="OrthoDB" id="1166329at2759"/>
<comment type="similarity">
    <text evidence="1">Belongs to the eukaryotic ribosomal protein eL33 family.</text>
</comment>
<keyword evidence="5" id="KW-1185">Reference proteome</keyword>
<dbReference type="HAMAP" id="MF_00573">
    <property type="entry name" value="Ribosomal_eL33"/>
    <property type="match status" value="1"/>
</dbReference>
<dbReference type="Gene3D" id="2.40.10.190">
    <property type="entry name" value="translation elongation factor selb, chain A, domain 4"/>
    <property type="match status" value="1"/>
</dbReference>
<reference evidence="4 5" key="1">
    <citation type="journal article" date="2020" name="Genome Biol. Evol.">
        <title>Comparative genomics of strictly vertically transmitted, feminizing microsporidia endosymbionts of amphipod crustaceans.</title>
        <authorList>
            <person name="Cormier A."/>
            <person name="Chebbi M.A."/>
            <person name="Giraud I."/>
            <person name="Wattier R."/>
            <person name="Teixeira M."/>
            <person name="Gilbert C."/>
            <person name="Rigaud T."/>
            <person name="Cordaux R."/>
        </authorList>
    </citation>
    <scope>NUCLEOTIDE SEQUENCE [LARGE SCALE GENOMIC DNA]</scope>
    <source>
        <strain evidence="4 5">Ou3-Ou53</strain>
    </source>
</reference>
<keyword evidence="3" id="KW-0687">Ribonucleoprotein</keyword>
<evidence type="ECO:0000256" key="2">
    <source>
        <dbReference type="ARBA" id="ARBA00022980"/>
    </source>
</evidence>
<dbReference type="InterPro" id="IPR001780">
    <property type="entry name" value="Ribosomal_eL33"/>
</dbReference>
<dbReference type="GO" id="GO:1990904">
    <property type="term" value="C:ribonucleoprotein complex"/>
    <property type="evidence" value="ECO:0007669"/>
    <property type="project" value="UniProtKB-KW"/>
</dbReference>
<keyword evidence="2 4" id="KW-0689">Ribosomal protein</keyword>
<name>A0A9P6GZG1_9MICR</name>
<dbReference type="PANTHER" id="PTHR10902">
    <property type="entry name" value="60S RIBOSOMAL PROTEIN L35A"/>
    <property type="match status" value="1"/>
</dbReference>
<protein>
    <submittedName>
        <fullName evidence="4">60S ribosomal protein L35a</fullName>
    </submittedName>
</protein>
<evidence type="ECO:0000313" key="5">
    <source>
        <dbReference type="Proteomes" id="UP000740883"/>
    </source>
</evidence>
<dbReference type="Proteomes" id="UP000740883">
    <property type="component" value="Unassembled WGS sequence"/>
</dbReference>
<dbReference type="GO" id="GO:0006412">
    <property type="term" value="P:translation"/>
    <property type="evidence" value="ECO:0007669"/>
    <property type="project" value="InterPro"/>
</dbReference>
<sequence length="113" mass="12724">MSSIVEKQIEVPKTAIPAIFVSHRRGLRAILPQQSLLKINNVVSKDQAKNYIGNCVAFYTQKKDGTQRVNYGRIMNTHGKSGIVRAKFSRNLPPKAISTLVYVKLYKIGEHEI</sequence>
<evidence type="ECO:0000256" key="1">
    <source>
        <dbReference type="ARBA" id="ARBA00009269"/>
    </source>
</evidence>
<dbReference type="Pfam" id="PF01247">
    <property type="entry name" value="Ribosomal_L35Ae"/>
    <property type="match status" value="1"/>
</dbReference>
<dbReference type="EMBL" id="SBJO01000066">
    <property type="protein sequence ID" value="KAF9763610.1"/>
    <property type="molecule type" value="Genomic_DNA"/>
</dbReference>
<dbReference type="GO" id="GO:0003735">
    <property type="term" value="F:structural constituent of ribosome"/>
    <property type="evidence" value="ECO:0007669"/>
    <property type="project" value="InterPro"/>
</dbReference>
<dbReference type="InterPro" id="IPR038661">
    <property type="entry name" value="Ribosomal_eL33_sf"/>
</dbReference>
<dbReference type="GO" id="GO:0005840">
    <property type="term" value="C:ribosome"/>
    <property type="evidence" value="ECO:0007669"/>
    <property type="project" value="UniProtKB-KW"/>
</dbReference>
<evidence type="ECO:0000313" key="4">
    <source>
        <dbReference type="EMBL" id="KAF9763610.1"/>
    </source>
</evidence>
<dbReference type="SUPFAM" id="SSF50447">
    <property type="entry name" value="Translation proteins"/>
    <property type="match status" value="1"/>
</dbReference>
<proteinExistence type="inferred from homology"/>
<organism evidence="4 5">
    <name type="scientific">Nosema granulosis</name>
    <dbReference type="NCBI Taxonomy" id="83296"/>
    <lineage>
        <taxon>Eukaryota</taxon>
        <taxon>Fungi</taxon>
        <taxon>Fungi incertae sedis</taxon>
        <taxon>Microsporidia</taxon>
        <taxon>Nosematidae</taxon>
        <taxon>Nosema</taxon>
    </lineage>
</organism>
<dbReference type="AlphaFoldDB" id="A0A9P6GZG1"/>
<gene>
    <name evidence="4" type="primary">RPL35A</name>
    <name evidence="4" type="ORF">NGRA_1176</name>
</gene>
<evidence type="ECO:0000256" key="3">
    <source>
        <dbReference type="ARBA" id="ARBA00023274"/>
    </source>
</evidence>
<dbReference type="InterPro" id="IPR009000">
    <property type="entry name" value="Transl_B-barrel_sf"/>
</dbReference>